<reference evidence="10 11" key="1">
    <citation type="journal article" date="2010" name="Proc. Natl. Acad. Sci. U.S.A.">
        <title>Insights into evolution of multicellular fungi from the assembled chromosomes of the mushroom Coprinopsis cinerea (Coprinus cinereus).</title>
        <authorList>
            <person name="Stajich J.E."/>
            <person name="Wilke S.K."/>
            <person name="Ahren D."/>
            <person name="Au C.H."/>
            <person name="Birren B.W."/>
            <person name="Borodovsky M."/>
            <person name="Burns C."/>
            <person name="Canback B."/>
            <person name="Casselton L.A."/>
            <person name="Cheng C.K."/>
            <person name="Deng J."/>
            <person name="Dietrich F.S."/>
            <person name="Fargo D.C."/>
            <person name="Farman M.L."/>
            <person name="Gathman A.C."/>
            <person name="Goldberg J."/>
            <person name="Guigo R."/>
            <person name="Hoegger P.J."/>
            <person name="Hooker J.B."/>
            <person name="Huggins A."/>
            <person name="James T.Y."/>
            <person name="Kamada T."/>
            <person name="Kilaru S."/>
            <person name="Kodira C."/>
            <person name="Kues U."/>
            <person name="Kupfer D."/>
            <person name="Kwan H.S."/>
            <person name="Lomsadze A."/>
            <person name="Li W."/>
            <person name="Lilly W.W."/>
            <person name="Ma L.J."/>
            <person name="Mackey A.J."/>
            <person name="Manning G."/>
            <person name="Martin F."/>
            <person name="Muraguchi H."/>
            <person name="Natvig D.O."/>
            <person name="Palmerini H."/>
            <person name="Ramesh M.A."/>
            <person name="Rehmeyer C.J."/>
            <person name="Roe B.A."/>
            <person name="Shenoy N."/>
            <person name="Stanke M."/>
            <person name="Ter-Hovhannisyan V."/>
            <person name="Tunlid A."/>
            <person name="Velagapudi R."/>
            <person name="Vision T.J."/>
            <person name="Zeng Q."/>
            <person name="Zolan M.E."/>
            <person name="Pukkila P.J."/>
        </authorList>
    </citation>
    <scope>NUCLEOTIDE SEQUENCE [LARGE SCALE GENOMIC DNA]</scope>
    <source>
        <strain evidence="11">Okayama-7 / 130 / ATCC MYA-4618 / FGSC 9003</strain>
    </source>
</reference>
<dbReference type="InParanoid" id="D6RKG2"/>
<protein>
    <submittedName>
        <fullName evidence="10">Uncharacterized protein</fullName>
    </submittedName>
</protein>
<dbReference type="HOGENOM" id="CLU_037802_1_0_1"/>
<dbReference type="GeneID" id="9379838"/>
<keyword evidence="2" id="KW-0813">Transport</keyword>
<feature type="transmembrane region" description="Helical" evidence="9">
    <location>
        <begin position="151"/>
        <end position="168"/>
    </location>
</feature>
<organism evidence="10 11">
    <name type="scientific">Coprinopsis cinerea (strain Okayama-7 / 130 / ATCC MYA-4618 / FGSC 9003)</name>
    <name type="common">Inky cap fungus</name>
    <name type="synonym">Hormographiella aspergillata</name>
    <dbReference type="NCBI Taxonomy" id="240176"/>
    <lineage>
        <taxon>Eukaryota</taxon>
        <taxon>Fungi</taxon>
        <taxon>Dikarya</taxon>
        <taxon>Basidiomycota</taxon>
        <taxon>Agaricomycotina</taxon>
        <taxon>Agaricomycetes</taxon>
        <taxon>Agaricomycetidae</taxon>
        <taxon>Agaricales</taxon>
        <taxon>Agaricineae</taxon>
        <taxon>Psathyrellaceae</taxon>
        <taxon>Coprinopsis</taxon>
    </lineage>
</organism>
<feature type="transmembrane region" description="Helical" evidence="9">
    <location>
        <begin position="298"/>
        <end position="318"/>
    </location>
</feature>
<accession>D6RKG2</accession>
<sequence>MSHPTPLRSFIGGLSLPVPVHALMLLNGNVFGISGFIHRAAKGSVEAAAGVAGLVLGGMMLATLDGEAPPALVPPISQVALSGVLVGLGTKLSNGCTSGHMICGLSRFSVRSLVATLSFFTTGVITAQLFHRDLPAVGSFDWSLGPNGTKYLLAQALPLAASLLLYALRRNETTKHVNPPGQTEESSLLETPSKGPSEQAPHSTCPDTEANPPNRLLRTLGFFTTANHFALALHLSNLTDPLRVLSFLLLPFHRAFDPSLAFLAAGALPLSIALYRYARGNEKPCLGGQWSVPKSTTIDLKLVGGAAIFGIGWGLAGICPGPGLVNFGRALVGGANASQFATWLASMVVGGLLV</sequence>
<keyword evidence="7 9" id="KW-0472">Membrane</keyword>
<feature type="transmembrane region" description="Helical" evidence="9">
    <location>
        <begin position="76"/>
        <end position="92"/>
    </location>
</feature>
<dbReference type="GO" id="GO:0005886">
    <property type="term" value="C:plasma membrane"/>
    <property type="evidence" value="ECO:0007669"/>
    <property type="project" value="UniProtKB-SubCell"/>
</dbReference>
<keyword evidence="3" id="KW-1003">Cell membrane</keyword>
<dbReference type="Proteomes" id="UP000001861">
    <property type="component" value="Unassembled WGS sequence"/>
</dbReference>
<keyword evidence="5 9" id="KW-0812">Transmembrane</keyword>
<dbReference type="VEuPathDB" id="FungiDB:CC1G_13873"/>
<keyword evidence="4" id="KW-0997">Cell inner membrane</keyword>
<evidence type="ECO:0000256" key="2">
    <source>
        <dbReference type="ARBA" id="ARBA00022448"/>
    </source>
</evidence>
<feature type="transmembrane region" description="Helical" evidence="9">
    <location>
        <begin position="113"/>
        <end position="131"/>
    </location>
</feature>
<keyword evidence="11" id="KW-1185">Reference proteome</keyword>
<dbReference type="OrthoDB" id="10254418at2759"/>
<feature type="compositionally biased region" description="Polar residues" evidence="8">
    <location>
        <begin position="180"/>
        <end position="206"/>
    </location>
</feature>
<dbReference type="Pfam" id="PF04143">
    <property type="entry name" value="Sulf_transp"/>
    <property type="match status" value="1"/>
</dbReference>
<feature type="region of interest" description="Disordered" evidence="8">
    <location>
        <begin position="174"/>
        <end position="213"/>
    </location>
</feature>
<evidence type="ECO:0000256" key="1">
    <source>
        <dbReference type="ARBA" id="ARBA00004429"/>
    </source>
</evidence>
<evidence type="ECO:0000256" key="5">
    <source>
        <dbReference type="ARBA" id="ARBA00022692"/>
    </source>
</evidence>
<dbReference type="eggNOG" id="ENOG502S27S">
    <property type="taxonomic scope" value="Eukaryota"/>
</dbReference>
<comment type="subcellular location">
    <subcellularLocation>
        <location evidence="1">Cell inner membrane</location>
        <topology evidence="1">Multi-pass membrane protein</topology>
    </subcellularLocation>
</comment>
<evidence type="ECO:0000256" key="9">
    <source>
        <dbReference type="SAM" id="Phobius"/>
    </source>
</evidence>
<dbReference type="PANTHER" id="PTHR30574">
    <property type="entry name" value="INNER MEMBRANE PROTEIN YEDE"/>
    <property type="match status" value="1"/>
</dbReference>
<dbReference type="EMBL" id="AACS02000002">
    <property type="protein sequence ID" value="EFI28343.1"/>
    <property type="molecule type" value="Genomic_DNA"/>
</dbReference>
<evidence type="ECO:0000256" key="6">
    <source>
        <dbReference type="ARBA" id="ARBA00022989"/>
    </source>
</evidence>
<dbReference type="KEGG" id="cci:CC1G_13873"/>
<dbReference type="PANTHER" id="PTHR30574:SF1">
    <property type="entry name" value="SULPHUR TRANSPORT DOMAIN-CONTAINING PROTEIN"/>
    <property type="match status" value="1"/>
</dbReference>
<evidence type="ECO:0000256" key="8">
    <source>
        <dbReference type="SAM" id="MobiDB-lite"/>
    </source>
</evidence>
<dbReference type="InterPro" id="IPR046513">
    <property type="entry name" value="DUF6691"/>
</dbReference>
<name>D6RKG2_COPC7</name>
<gene>
    <name evidence="10" type="ORF">CC1G_13873</name>
</gene>
<evidence type="ECO:0000256" key="7">
    <source>
        <dbReference type="ARBA" id="ARBA00023136"/>
    </source>
</evidence>
<keyword evidence="6 9" id="KW-1133">Transmembrane helix</keyword>
<dbReference type="InterPro" id="IPR007272">
    <property type="entry name" value="Sulf_transp_TsuA/YedE"/>
</dbReference>
<feature type="transmembrane region" description="Helical" evidence="9">
    <location>
        <begin position="45"/>
        <end position="64"/>
    </location>
</feature>
<evidence type="ECO:0000256" key="4">
    <source>
        <dbReference type="ARBA" id="ARBA00022519"/>
    </source>
</evidence>
<dbReference type="OMA" id="CYTPVYP"/>
<dbReference type="AlphaFoldDB" id="D6RKG2"/>
<dbReference type="Pfam" id="PF20398">
    <property type="entry name" value="DUF6691"/>
    <property type="match status" value="1"/>
</dbReference>
<evidence type="ECO:0000313" key="11">
    <source>
        <dbReference type="Proteomes" id="UP000001861"/>
    </source>
</evidence>
<feature type="transmembrane region" description="Helical" evidence="9">
    <location>
        <begin position="20"/>
        <end position="38"/>
    </location>
</feature>
<proteinExistence type="predicted"/>
<dbReference type="RefSeq" id="XP_002911837.1">
    <property type="nucleotide sequence ID" value="XM_002911791.1"/>
</dbReference>
<evidence type="ECO:0000313" key="10">
    <source>
        <dbReference type="EMBL" id="EFI28343.1"/>
    </source>
</evidence>
<evidence type="ECO:0000256" key="3">
    <source>
        <dbReference type="ARBA" id="ARBA00022475"/>
    </source>
</evidence>
<comment type="caution">
    <text evidence="10">The sequence shown here is derived from an EMBL/GenBank/DDBJ whole genome shotgun (WGS) entry which is preliminary data.</text>
</comment>